<dbReference type="Proteomes" id="UP001497522">
    <property type="component" value="Chromosome 6"/>
</dbReference>
<feature type="compositionally biased region" description="Basic and acidic residues" evidence="1">
    <location>
        <begin position="1330"/>
        <end position="1340"/>
    </location>
</feature>
<name>A0ABP1BPL6_9BRYO</name>
<organism evidence="2 3">
    <name type="scientific">Sphagnum jensenii</name>
    <dbReference type="NCBI Taxonomy" id="128206"/>
    <lineage>
        <taxon>Eukaryota</taxon>
        <taxon>Viridiplantae</taxon>
        <taxon>Streptophyta</taxon>
        <taxon>Embryophyta</taxon>
        <taxon>Bryophyta</taxon>
        <taxon>Sphagnophytina</taxon>
        <taxon>Sphagnopsida</taxon>
        <taxon>Sphagnales</taxon>
        <taxon>Sphagnaceae</taxon>
        <taxon>Sphagnum</taxon>
    </lineage>
</organism>
<proteinExistence type="predicted"/>
<feature type="compositionally biased region" description="Polar residues" evidence="1">
    <location>
        <begin position="18"/>
        <end position="27"/>
    </location>
</feature>
<reference evidence="2" key="1">
    <citation type="submission" date="2024-03" db="EMBL/GenBank/DDBJ databases">
        <authorList>
            <consortium name="ELIXIR-Norway"/>
            <consortium name="Elixir Norway"/>
        </authorList>
    </citation>
    <scope>NUCLEOTIDE SEQUENCE</scope>
</reference>
<accession>A0ABP1BPL6</accession>
<gene>
    <name evidence="2" type="ORF">CSSPJE1EN2_LOCUS19764</name>
</gene>
<protein>
    <submittedName>
        <fullName evidence="2">Uncharacterized protein</fullName>
    </submittedName>
</protein>
<dbReference type="PANTHER" id="PTHR34461">
    <property type="entry name" value="EXPRESSED PROTEIN"/>
    <property type="match status" value="1"/>
</dbReference>
<keyword evidence="3" id="KW-1185">Reference proteome</keyword>
<evidence type="ECO:0000313" key="3">
    <source>
        <dbReference type="Proteomes" id="UP001497522"/>
    </source>
</evidence>
<feature type="region of interest" description="Disordered" evidence="1">
    <location>
        <begin position="18"/>
        <end position="41"/>
    </location>
</feature>
<dbReference type="PANTHER" id="PTHR34461:SF2">
    <property type="entry name" value="EXPRESSED PROTEIN"/>
    <property type="match status" value="1"/>
</dbReference>
<evidence type="ECO:0000313" key="2">
    <source>
        <dbReference type="EMBL" id="CAK9877939.1"/>
    </source>
</evidence>
<sequence>MTFVRREEQVLGGVMGFGNSNVSSTCADSDEEEEEHSSSRVKKWRSLSLLQIGSRADKEALVDPPRDSKKRFWEVFDTETRSLPQNLRKVARSDSAEEQIGIEKIVNQRQRLLSKVEKVAKFDSAKEMKKEKMVNQRQSQLKEKMVNQRQSQLKEKMVTQRQSELTPKKFLAKKKKKAKEEGHRLGLHQQKDDSALFKGKLYRLNLQKQMYSVKQGIAVEEDDKPALSTKVLNCEEMGAWHEIDNFGKQKKRRRKVRSTSSLYACTQEVRTEAIKDELEDDCLEDDVEDDCWEDKAEDDYLETNSEEATLGYQRKKHKTVVRHPKPMGNCQGSCWLDLELVKSEGYESQKGCHTSYPGAVEAEEASNCTMQVSDTIAESEADDFQLIEEDASKSALHLKGIEDYPRGELNEAYMYGRQQEDLGTLKMTIISHSATRHAWNLTACDMQLSELASFPDHSSNTLTESATCGSKPVTGTVWEVADNVVQSSMEGSHDGHALFEAWEIQGTRCSLQETTHLPCDFIETFEEHPILLSREDNSELDVSTLTISQEENILPSSTSQQMNAVLDELSLEMPMSRYDLSQQGHLVSSSTFCKATVPTEILSNKIAATMEVSEQVGLSLHSSRVREVGQLATSQNLLLHEDSFQLAKDIAVACLPDSAVLQASSQVMSSLHQNDGRDCKALTDAAVLSTATFEGVVQEHGGVDAEVQNKLAASSCHESPAKSSPHDIYNSSRKEIIMSGERLTKCDQAHEVIYLSDDEDEEISMGAQGSLWGMGIQSTQDCQDVAVVLPNVPGEVLVHDHGHTDVDVQNKLSSKSQEEDIPTLSLGDGPRSSLFVNTLHTTIIAMDKSAEEVIHNEDGPTVGVPGSPGQLGDLSKLNELVVAAELPGQQLTHGSTSPASCNAKVSCDEVSRKQEPSSIISQHAVVSETDENIAAQKSVLDEETQNTFLVERMPSSNIGDMSTKEDVSMMPVNLQIVPESGHEHNENDTDKQKTLQQCQETWAGGSKLPSVASFWSLDSDSKKEKEVSRTEQVNSGLHNNLSGSIEGIASQEGDTESTITEPEVSCPVTLNEDVSSDGAAKHIACHDPKEVDTPLETGSFQELTSNTVDIASPLQTMETSASALVDMYKHSEENCALLSTIEESDSTAYCENMSADSFCALDSLKPSVPCKFARCSAHRAGVENVETGKTFEPEMSGCSSKTNNGDPAVKTSKMFSAEEEDMLTNELPSIQHSELEEEAGGDTDCLFAGPSRMPHKRKAISPQSQFQLIRASLEEERMPTIRVKRMKQHQGGDAHERKQSNKVVFRWMGTQADRDDYPNGNFFCESSEEIQGRSDRKVQHEPQSGSPIPTAKSLGTPGQAAHNSSPGSEPVLEELHNAANSSCSAFGSPDHNKQPALPRKLGLQQALLQCNDVSPIPCLQQTDNEAPRSGSPDTTKTSPAPGRPKGILKTCQGRCKCPRCLQLYKHTDTASVFIDSQMKFIGRIAKRLIGQLGNMCTIFEEVLTNHQTDSSSVASPLSLKVKGGLDGALEAAGSAKKDLAKMSRDSRRVCHILGRRRITFADAAGKELCDFRVFTPTKDL</sequence>
<evidence type="ECO:0000256" key="1">
    <source>
        <dbReference type="SAM" id="MobiDB-lite"/>
    </source>
</evidence>
<feature type="region of interest" description="Disordered" evidence="1">
    <location>
        <begin position="1316"/>
        <end position="1371"/>
    </location>
</feature>
<feature type="region of interest" description="Disordered" evidence="1">
    <location>
        <begin position="1418"/>
        <end position="1445"/>
    </location>
</feature>
<dbReference type="EMBL" id="OZ023707">
    <property type="protein sequence ID" value="CAK9877939.1"/>
    <property type="molecule type" value="Genomic_DNA"/>
</dbReference>